<dbReference type="AlphaFoldDB" id="A0A4Q1D6P1"/>
<dbReference type="InterPro" id="IPR014710">
    <property type="entry name" value="RmlC-like_jellyroll"/>
</dbReference>
<name>A0A4Q1D6P1_9BACT</name>
<accession>A0A4Q1D6P1</accession>
<reference evidence="1 2" key="1">
    <citation type="submission" date="2019-01" db="EMBL/GenBank/DDBJ databases">
        <title>Filimonas sp. strain TTM-71.</title>
        <authorList>
            <person name="Chen W.-M."/>
        </authorList>
    </citation>
    <scope>NUCLEOTIDE SEQUENCE [LARGE SCALE GENOMIC DNA]</scope>
    <source>
        <strain evidence="1 2">TTM-71</strain>
    </source>
</reference>
<keyword evidence="2" id="KW-1185">Reference proteome</keyword>
<dbReference type="InterPro" id="IPR018490">
    <property type="entry name" value="cNMP-bd_dom_sf"/>
</dbReference>
<comment type="caution">
    <text evidence="1">The sequence shown here is derived from an EMBL/GenBank/DDBJ whole genome shotgun (WGS) entry which is preliminary data.</text>
</comment>
<dbReference type="OrthoDB" id="663011at2"/>
<evidence type="ECO:0000313" key="2">
    <source>
        <dbReference type="Proteomes" id="UP000290545"/>
    </source>
</evidence>
<dbReference type="Proteomes" id="UP000290545">
    <property type="component" value="Unassembled WGS sequence"/>
</dbReference>
<dbReference type="SUPFAM" id="SSF51206">
    <property type="entry name" value="cAMP-binding domain-like"/>
    <property type="match status" value="1"/>
</dbReference>
<dbReference type="Gene3D" id="2.60.120.10">
    <property type="entry name" value="Jelly Rolls"/>
    <property type="match status" value="1"/>
</dbReference>
<evidence type="ECO:0000313" key="1">
    <source>
        <dbReference type="EMBL" id="RXK83553.1"/>
    </source>
</evidence>
<dbReference type="RefSeq" id="WP_129004605.1">
    <property type="nucleotide sequence ID" value="NZ_SDHZ01000002.1"/>
</dbReference>
<protein>
    <submittedName>
        <fullName evidence="1">Crp/Fnr family transcriptional regulator</fullName>
    </submittedName>
</protein>
<proteinExistence type="predicted"/>
<sequence length="198" mass="23569">MSEITLLEQALSSFAGISPEEFERSLPFWERKEYKKGEFYNAYKNVCKHLGFVIDGVFRTYHVHEETGEEKNLLFYTSNQIVVSYKSFLEQRPCNYHTESMTQSTILYIHINHLKQLYEQSHEWERFGRLVAETAFNLVMNHTEDFLFRTPEQRYVQLMEQHPDLFNVVPLYHISSYLGIQGPSLSRIRKRMQVRGKS</sequence>
<organism evidence="1 2">
    <name type="scientific">Filimonas effusa</name>
    <dbReference type="NCBI Taxonomy" id="2508721"/>
    <lineage>
        <taxon>Bacteria</taxon>
        <taxon>Pseudomonadati</taxon>
        <taxon>Bacteroidota</taxon>
        <taxon>Chitinophagia</taxon>
        <taxon>Chitinophagales</taxon>
        <taxon>Chitinophagaceae</taxon>
        <taxon>Filimonas</taxon>
    </lineage>
</organism>
<dbReference type="EMBL" id="SDHZ01000002">
    <property type="protein sequence ID" value="RXK83553.1"/>
    <property type="molecule type" value="Genomic_DNA"/>
</dbReference>
<gene>
    <name evidence="1" type="ORF">ESB13_15800</name>
</gene>